<evidence type="ECO:0000313" key="2">
    <source>
        <dbReference type="EMBL" id="ACV22564.1"/>
    </source>
</evidence>
<dbReference type="InterPro" id="IPR053827">
    <property type="entry name" value="Gp10_C"/>
</dbReference>
<accession>C7N6M9</accession>
<evidence type="ECO:0000313" key="3">
    <source>
        <dbReference type="Proteomes" id="UP000002026"/>
    </source>
</evidence>
<dbReference type="KEGG" id="shi:Shel_15450"/>
<evidence type="ECO:0000259" key="1">
    <source>
        <dbReference type="Pfam" id="PF21939"/>
    </source>
</evidence>
<keyword evidence="3" id="KW-1185">Reference proteome</keyword>
<dbReference type="SUPFAM" id="SSF88874">
    <property type="entry name" value="Receptor-binding domain of short tail fibre protein gp12"/>
    <property type="match status" value="1"/>
</dbReference>
<dbReference type="HOGENOM" id="CLU_144664_0_0_11"/>
<dbReference type="eggNOG" id="ENOG5030J9C">
    <property type="taxonomic scope" value="Bacteria"/>
</dbReference>
<reference evidence="2 3" key="1">
    <citation type="journal article" date="2009" name="Stand. Genomic Sci.">
        <title>Complete genome sequence of Slackia heliotrinireducens type strain (RHS 1).</title>
        <authorList>
            <person name="Pukall R."/>
            <person name="Lapidus A."/>
            <person name="Nolan M."/>
            <person name="Copeland A."/>
            <person name="Glavina Del Rio T."/>
            <person name="Lucas S."/>
            <person name="Chen F."/>
            <person name="Tice H."/>
            <person name="Cheng J.F."/>
            <person name="Chertkov O."/>
            <person name="Bruce D."/>
            <person name="Goodwin L."/>
            <person name="Kuske C."/>
            <person name="Brettin T."/>
            <person name="Detter J.C."/>
            <person name="Han C."/>
            <person name="Pitluck S."/>
            <person name="Pati A."/>
            <person name="Mavrommatis K."/>
            <person name="Ivanova N."/>
            <person name="Ovchinnikova G."/>
            <person name="Chen A."/>
            <person name="Palaniappan K."/>
            <person name="Schneider S."/>
            <person name="Rohde M."/>
            <person name="Chain P."/>
            <person name="D'haeseleer P."/>
            <person name="Goker M."/>
            <person name="Bristow J."/>
            <person name="Eisen J.A."/>
            <person name="Markowitz V."/>
            <person name="Kyrpides N.C."/>
            <person name="Klenk H.P."/>
            <person name="Hugenholtz P."/>
        </authorList>
    </citation>
    <scope>NUCLEOTIDE SEQUENCE [LARGE SCALE GENOMIC DNA]</scope>
    <source>
        <strain evidence="3">ATCC 29202 / DSM 20476 / NCTC 11029 / RHS 1</strain>
    </source>
</reference>
<sequence>MATVSDVMGLTKPDVNDRVADTIAALAENFNIIDALYPVGTIYTSTRPTNPGTFIGGTWTAIQGRFLVGQSTDYPAGSTGGRASTTLTVANMPNHKHNVKWAKKNDWVGAWKSNAGNGTGWIVASTYSGGDKDASNDWVDTEAKGSGTAFTNLPPYKSVYMWERTA</sequence>
<protein>
    <recommendedName>
        <fullName evidence="1">Baseplate structural protein Gp10 C-terminal domain-containing protein</fullName>
    </recommendedName>
</protein>
<proteinExistence type="predicted"/>
<gene>
    <name evidence="2" type="ordered locus">Shel_15450</name>
</gene>
<dbReference type="EMBL" id="CP001684">
    <property type="protein sequence ID" value="ACV22564.1"/>
    <property type="molecule type" value="Genomic_DNA"/>
</dbReference>
<dbReference type="Pfam" id="PF21939">
    <property type="entry name" value="Gp10_C"/>
    <property type="match status" value="1"/>
</dbReference>
<dbReference type="AlphaFoldDB" id="C7N6M9"/>
<dbReference type="STRING" id="471855.Shel_15450"/>
<dbReference type="Proteomes" id="UP000002026">
    <property type="component" value="Chromosome"/>
</dbReference>
<organism evidence="2 3">
    <name type="scientific">Slackia heliotrinireducens (strain ATCC 29202 / DSM 20476 / NCTC 11029 / RHS 1)</name>
    <name type="common">Peptococcus heliotrinreducens</name>
    <dbReference type="NCBI Taxonomy" id="471855"/>
    <lineage>
        <taxon>Bacteria</taxon>
        <taxon>Bacillati</taxon>
        <taxon>Actinomycetota</taxon>
        <taxon>Coriobacteriia</taxon>
        <taxon>Eggerthellales</taxon>
        <taxon>Eggerthellaceae</taxon>
        <taxon>Slackia</taxon>
    </lineage>
</organism>
<dbReference type="RefSeq" id="WP_012798666.1">
    <property type="nucleotide sequence ID" value="NC_013165.1"/>
</dbReference>
<name>C7N6M9_SLAHD</name>
<feature type="domain" description="Baseplate structural protein Gp10 C-terminal" evidence="1">
    <location>
        <begin position="32"/>
        <end position="165"/>
    </location>
</feature>